<feature type="binding site" evidence="20">
    <location>
        <position position="502"/>
    </location>
    <ligand>
        <name>ATP</name>
        <dbReference type="ChEBI" id="CHEBI:30616"/>
    </ligand>
</feature>
<dbReference type="OrthoDB" id="4062651at2759"/>
<dbReference type="Proteomes" id="UP000008810">
    <property type="component" value="Chromosome 4"/>
</dbReference>
<comment type="similarity">
    <text evidence="19">Belongs to the protein kinase superfamily. Ser/Thr protein kinase family.</text>
</comment>
<evidence type="ECO:0000256" key="7">
    <source>
        <dbReference type="ARBA" id="ARBA00022729"/>
    </source>
</evidence>
<keyword evidence="8" id="KW-0430">Lectin</keyword>
<evidence type="ECO:0000313" key="26">
    <source>
        <dbReference type="Proteomes" id="UP000008810"/>
    </source>
</evidence>
<dbReference type="EMBL" id="CM000883">
    <property type="protein sequence ID" value="KQJ85662.1"/>
    <property type="molecule type" value="Genomic_DNA"/>
</dbReference>
<feature type="transmembrane region" description="Helical" evidence="21">
    <location>
        <begin position="417"/>
        <end position="440"/>
    </location>
</feature>
<dbReference type="GO" id="GO:0051707">
    <property type="term" value="P:response to other organism"/>
    <property type="evidence" value="ECO:0007669"/>
    <property type="project" value="UniProtKB-ARBA"/>
</dbReference>
<gene>
    <name evidence="24" type="ORF">BRADI_4g00883v3</name>
</gene>
<proteinExistence type="inferred from homology"/>
<evidence type="ECO:0000259" key="22">
    <source>
        <dbReference type="PROSITE" id="PS50011"/>
    </source>
</evidence>
<sequence length="786" mass="87573">MLYRTKDPDDCTYPCEQPYNYYFAICILPPYSLYQYIDGVDILVVWSANRGRPVQSGSTLNFTADGDLILLDSNGTLVWSTNTSGQSVIGMNITESGNLVLFNQKNLPVWQSFDHPTDTMLPRQPLMEGMELTPNISNTNYTASNQFYLAANLNGLQASASSIQDLIYYQSRLFFADSKYNKSIYIALVNGSLSMFPTSFLPPGSYGNNRIDLPLARSLQYMRFESDGHLRLYEWDRATSRDYCDVATICGEYGICRNGDCVCPTVAGDTLYFRQVDTWNPNLGCTAVHPISSCQSAAVAQYHHQLVALPNVSYFNHIDYDYPDPAAIPSNEESCKQACLTNCSCKAAFHRSYGAFGDSCLMVSEVLSMRGYQSDSTAYLKVEIPPGNSSANASPSPSASTSSSPLASAAAKKRKGVVAYTLAGTCAAAVVFASIVFVTVRWARSQTRDGDEEEFCQMPGMPTRFTFDMLRGATDDFSKKLGEGGSGSVYDGQLGDERIAVKLLNRDAHRQKEFSAEIQTIGSIHHINLVKMIGFCADKTKRLLVYEYMPGGSLDKWIYYDRSGNNFALDWCIRRKIITDIARGLCYLHEGCRQRIAHLDIKPQNILLDDNFNAKVADFGLSKLIDRDESRVVTRMRGTPGYMAPEWLSSKITEKVDVYSFGVVVMEILSGRKNIDYSRPDDSVQLIMVLREKAMNAQLEDMIDSNSQDMHLSNKEEVIEIMKLAMWCLQSDSNRRPSMSVVVKVMEGERDVEPDLNYNFFDLSPAIDVPVDLSAPPSASVLSVPR</sequence>
<evidence type="ECO:0000313" key="24">
    <source>
        <dbReference type="EMBL" id="KQJ85662.1"/>
    </source>
</evidence>
<evidence type="ECO:0000256" key="4">
    <source>
        <dbReference type="ARBA" id="ARBA00022553"/>
    </source>
</evidence>
<dbReference type="EC" id="2.7.11.1" evidence="19"/>
<keyword evidence="13 21" id="KW-0472">Membrane</keyword>
<dbReference type="PIRSF" id="PIRSF000641">
    <property type="entry name" value="SRK"/>
    <property type="match status" value="1"/>
</dbReference>
<evidence type="ECO:0000256" key="14">
    <source>
        <dbReference type="ARBA" id="ARBA00023157"/>
    </source>
</evidence>
<comment type="catalytic activity">
    <reaction evidence="18 19">
        <text>L-seryl-[protein] + ATP = O-phospho-L-seryl-[protein] + ADP + H(+)</text>
        <dbReference type="Rhea" id="RHEA:17989"/>
        <dbReference type="Rhea" id="RHEA-COMP:9863"/>
        <dbReference type="Rhea" id="RHEA-COMP:11604"/>
        <dbReference type="ChEBI" id="CHEBI:15378"/>
        <dbReference type="ChEBI" id="CHEBI:29999"/>
        <dbReference type="ChEBI" id="CHEBI:30616"/>
        <dbReference type="ChEBI" id="CHEBI:83421"/>
        <dbReference type="ChEBI" id="CHEBI:456216"/>
        <dbReference type="EC" id="2.7.11.1"/>
    </reaction>
</comment>
<keyword evidence="10 19" id="KW-0418">Kinase</keyword>
<dbReference type="InterPro" id="IPR036426">
    <property type="entry name" value="Bulb-type_lectin_dom_sf"/>
</dbReference>
<dbReference type="Pfam" id="PF01453">
    <property type="entry name" value="B_lectin"/>
    <property type="match status" value="1"/>
</dbReference>
<evidence type="ECO:0000256" key="13">
    <source>
        <dbReference type="ARBA" id="ARBA00023136"/>
    </source>
</evidence>
<comment type="catalytic activity">
    <reaction evidence="17 19">
        <text>L-threonyl-[protein] + ATP = O-phospho-L-threonyl-[protein] + ADP + H(+)</text>
        <dbReference type="Rhea" id="RHEA:46608"/>
        <dbReference type="Rhea" id="RHEA-COMP:11060"/>
        <dbReference type="Rhea" id="RHEA-COMP:11605"/>
        <dbReference type="ChEBI" id="CHEBI:15378"/>
        <dbReference type="ChEBI" id="CHEBI:30013"/>
        <dbReference type="ChEBI" id="CHEBI:30616"/>
        <dbReference type="ChEBI" id="CHEBI:61977"/>
        <dbReference type="ChEBI" id="CHEBI:456216"/>
        <dbReference type="EC" id="2.7.11.1"/>
    </reaction>
</comment>
<dbReference type="GO" id="GO:0030246">
    <property type="term" value="F:carbohydrate binding"/>
    <property type="evidence" value="ECO:0007669"/>
    <property type="project" value="UniProtKB-KW"/>
</dbReference>
<comment type="subcellular location">
    <subcellularLocation>
        <location evidence="1">Membrane</location>
        <topology evidence="1">Single-pass type I membrane protein</topology>
    </subcellularLocation>
</comment>
<keyword evidence="3" id="KW-0245">EGF-like domain</keyword>
<dbReference type="GO" id="GO:0004674">
    <property type="term" value="F:protein serine/threonine kinase activity"/>
    <property type="evidence" value="ECO:0007669"/>
    <property type="project" value="UniProtKB-KW"/>
</dbReference>
<dbReference type="SUPFAM" id="SSF51110">
    <property type="entry name" value="alpha-D-mannose-specific plant lectins"/>
    <property type="match status" value="1"/>
</dbReference>
<dbReference type="InterPro" id="IPR024171">
    <property type="entry name" value="SRK-like_kinase"/>
</dbReference>
<evidence type="ECO:0000256" key="6">
    <source>
        <dbReference type="ARBA" id="ARBA00022692"/>
    </source>
</evidence>
<dbReference type="InterPro" id="IPR000719">
    <property type="entry name" value="Prot_kinase_dom"/>
</dbReference>
<dbReference type="Pfam" id="PF00069">
    <property type="entry name" value="Pkinase"/>
    <property type="match status" value="1"/>
</dbReference>
<evidence type="ECO:0000256" key="11">
    <source>
        <dbReference type="ARBA" id="ARBA00022840"/>
    </source>
</evidence>
<organism evidence="24">
    <name type="scientific">Brachypodium distachyon</name>
    <name type="common">Purple false brome</name>
    <name type="synonym">Trachynia distachya</name>
    <dbReference type="NCBI Taxonomy" id="15368"/>
    <lineage>
        <taxon>Eukaryota</taxon>
        <taxon>Viridiplantae</taxon>
        <taxon>Streptophyta</taxon>
        <taxon>Embryophyta</taxon>
        <taxon>Tracheophyta</taxon>
        <taxon>Spermatophyta</taxon>
        <taxon>Magnoliopsida</taxon>
        <taxon>Liliopsida</taxon>
        <taxon>Poales</taxon>
        <taxon>Poaceae</taxon>
        <taxon>BOP clade</taxon>
        <taxon>Pooideae</taxon>
        <taxon>Stipodae</taxon>
        <taxon>Brachypodieae</taxon>
        <taxon>Brachypodium</taxon>
    </lineage>
</organism>
<dbReference type="CDD" id="cd00028">
    <property type="entry name" value="B_lectin"/>
    <property type="match status" value="1"/>
</dbReference>
<keyword evidence="16" id="KW-0325">Glycoprotein</keyword>
<dbReference type="InterPro" id="IPR011009">
    <property type="entry name" value="Kinase-like_dom_sf"/>
</dbReference>
<dbReference type="Pfam" id="PF08276">
    <property type="entry name" value="PAN_2"/>
    <property type="match status" value="1"/>
</dbReference>
<dbReference type="Gramene" id="KQJ85662">
    <property type="protein sequence ID" value="KQJ85662"/>
    <property type="gene ID" value="BRADI_4g00883v3"/>
</dbReference>
<feature type="domain" description="Bulb-type lectin" evidence="23">
    <location>
        <begin position="1"/>
        <end position="114"/>
    </location>
</feature>
<feature type="domain" description="Protein kinase" evidence="22">
    <location>
        <begin position="475"/>
        <end position="761"/>
    </location>
</feature>
<evidence type="ECO:0000256" key="3">
    <source>
        <dbReference type="ARBA" id="ARBA00022536"/>
    </source>
</evidence>
<dbReference type="Gene3D" id="3.30.200.20">
    <property type="entry name" value="Phosphorylase Kinase, domain 1"/>
    <property type="match status" value="1"/>
</dbReference>
<reference evidence="25" key="3">
    <citation type="submission" date="2018-08" db="UniProtKB">
        <authorList>
            <consortium name="EnsemblPlants"/>
        </authorList>
    </citation>
    <scope>IDENTIFICATION</scope>
    <source>
        <strain evidence="25">cv. Bd21</strain>
    </source>
</reference>
<dbReference type="InterPro" id="IPR051343">
    <property type="entry name" value="G-type_lectin_kinases/EP1-like"/>
</dbReference>
<evidence type="ECO:0000313" key="25">
    <source>
        <dbReference type="EnsemblPlants" id="KQJ85662"/>
    </source>
</evidence>
<dbReference type="GO" id="GO:0016020">
    <property type="term" value="C:membrane"/>
    <property type="evidence" value="ECO:0007669"/>
    <property type="project" value="UniProtKB-SubCell"/>
</dbReference>
<dbReference type="AlphaFoldDB" id="A0A0Q3ED56"/>
<evidence type="ECO:0000256" key="20">
    <source>
        <dbReference type="PROSITE-ProRule" id="PRU10141"/>
    </source>
</evidence>
<evidence type="ECO:0000259" key="23">
    <source>
        <dbReference type="PROSITE" id="PS50927"/>
    </source>
</evidence>
<evidence type="ECO:0000256" key="21">
    <source>
        <dbReference type="SAM" id="Phobius"/>
    </source>
</evidence>
<evidence type="ECO:0000256" key="10">
    <source>
        <dbReference type="ARBA" id="ARBA00022777"/>
    </source>
</evidence>
<evidence type="ECO:0000256" key="5">
    <source>
        <dbReference type="ARBA" id="ARBA00022679"/>
    </source>
</evidence>
<evidence type="ECO:0000256" key="12">
    <source>
        <dbReference type="ARBA" id="ARBA00022989"/>
    </source>
</evidence>
<dbReference type="InterPro" id="IPR017441">
    <property type="entry name" value="Protein_kinase_ATP_BS"/>
</dbReference>
<dbReference type="FunFam" id="3.30.200.20:FF:000178">
    <property type="entry name" value="serine/threonine-protein kinase PBS1-like"/>
    <property type="match status" value="1"/>
</dbReference>
<keyword evidence="14" id="KW-1015">Disulfide bond</keyword>
<keyword evidence="15" id="KW-0675">Receptor</keyword>
<dbReference type="SUPFAM" id="SSF56112">
    <property type="entry name" value="Protein kinase-like (PK-like)"/>
    <property type="match status" value="1"/>
</dbReference>
<dbReference type="CDD" id="cd01098">
    <property type="entry name" value="PAN_AP_plant"/>
    <property type="match status" value="1"/>
</dbReference>
<dbReference type="PROSITE" id="PS50927">
    <property type="entry name" value="BULB_LECTIN"/>
    <property type="match status" value="1"/>
</dbReference>
<dbReference type="PANTHER" id="PTHR47976:SF30">
    <property type="entry name" value="RECEPTOR-LIKE SERINE_THREONINE-PROTEIN KINASE"/>
    <property type="match status" value="1"/>
</dbReference>
<keyword evidence="9 19" id="KW-0547">Nucleotide-binding</keyword>
<evidence type="ECO:0000256" key="2">
    <source>
        <dbReference type="ARBA" id="ARBA00022527"/>
    </source>
</evidence>
<keyword evidence="4" id="KW-0597">Phosphoprotein</keyword>
<name>A0A0Q3ED56_BRADI</name>
<dbReference type="FunFam" id="2.90.10.30:FF:000003">
    <property type="entry name" value="Os04g0303100 protein"/>
    <property type="match status" value="1"/>
</dbReference>
<evidence type="ECO:0000256" key="19">
    <source>
        <dbReference type="PIRNR" id="PIRNR000641"/>
    </source>
</evidence>
<dbReference type="Gene3D" id="2.90.10.30">
    <property type="match status" value="1"/>
</dbReference>
<accession>A0A0Q3ED56</accession>
<dbReference type="PANTHER" id="PTHR47976">
    <property type="entry name" value="G-TYPE LECTIN S-RECEPTOR-LIKE SERINE/THREONINE-PROTEIN KINASE SD2-5"/>
    <property type="match status" value="1"/>
</dbReference>
<reference evidence="24" key="2">
    <citation type="submission" date="2017-06" db="EMBL/GenBank/DDBJ databases">
        <title>WGS assembly of Brachypodium distachyon.</title>
        <authorList>
            <consortium name="The International Brachypodium Initiative"/>
            <person name="Lucas S."/>
            <person name="Harmon-Smith M."/>
            <person name="Lail K."/>
            <person name="Tice H."/>
            <person name="Grimwood J."/>
            <person name="Bruce D."/>
            <person name="Barry K."/>
            <person name="Shu S."/>
            <person name="Lindquist E."/>
            <person name="Wang M."/>
            <person name="Pitluck S."/>
            <person name="Vogel J.P."/>
            <person name="Garvin D.F."/>
            <person name="Mockler T.C."/>
            <person name="Schmutz J."/>
            <person name="Rokhsar D."/>
            <person name="Bevan M.W."/>
        </authorList>
    </citation>
    <scope>NUCLEOTIDE SEQUENCE</scope>
    <source>
        <strain evidence="24">Bd21</strain>
    </source>
</reference>
<keyword evidence="2 19" id="KW-0723">Serine/threonine-protein kinase</keyword>
<dbReference type="SMART" id="SM00220">
    <property type="entry name" value="S_TKc"/>
    <property type="match status" value="1"/>
</dbReference>
<dbReference type="PROSITE" id="PS00107">
    <property type="entry name" value="PROTEIN_KINASE_ATP"/>
    <property type="match status" value="1"/>
</dbReference>
<dbReference type="PROSITE" id="PS00108">
    <property type="entry name" value="PROTEIN_KINASE_ST"/>
    <property type="match status" value="1"/>
</dbReference>
<keyword evidence="7" id="KW-0732">Signal</keyword>
<evidence type="ECO:0000256" key="17">
    <source>
        <dbReference type="ARBA" id="ARBA00047899"/>
    </source>
</evidence>
<keyword evidence="12 21" id="KW-1133">Transmembrane helix</keyword>
<reference evidence="24 25" key="1">
    <citation type="journal article" date="2010" name="Nature">
        <title>Genome sequencing and analysis of the model grass Brachypodium distachyon.</title>
        <authorList>
            <consortium name="International Brachypodium Initiative"/>
        </authorList>
    </citation>
    <scope>NUCLEOTIDE SEQUENCE [LARGE SCALE GENOMIC DNA]</scope>
    <source>
        <strain evidence="24 25">Bd21</strain>
    </source>
</reference>
<evidence type="ECO:0000256" key="15">
    <source>
        <dbReference type="ARBA" id="ARBA00023170"/>
    </source>
</evidence>
<keyword evidence="26" id="KW-1185">Reference proteome</keyword>
<dbReference type="EnsemblPlants" id="KQJ85662">
    <property type="protein sequence ID" value="KQJ85662"/>
    <property type="gene ID" value="BRADI_4g00883v3"/>
</dbReference>
<dbReference type="FunFam" id="1.10.510.10:FF:000248">
    <property type="entry name" value="S-receptor-like kinase 5"/>
    <property type="match status" value="1"/>
</dbReference>
<evidence type="ECO:0000256" key="8">
    <source>
        <dbReference type="ARBA" id="ARBA00022734"/>
    </source>
</evidence>
<evidence type="ECO:0000256" key="16">
    <source>
        <dbReference type="ARBA" id="ARBA00023180"/>
    </source>
</evidence>
<dbReference type="PROSITE" id="PS50011">
    <property type="entry name" value="PROTEIN_KINASE_DOM"/>
    <property type="match status" value="1"/>
</dbReference>
<evidence type="ECO:0000256" key="9">
    <source>
        <dbReference type="ARBA" id="ARBA00022741"/>
    </source>
</evidence>
<evidence type="ECO:0000256" key="18">
    <source>
        <dbReference type="ARBA" id="ARBA00048679"/>
    </source>
</evidence>
<dbReference type="SMART" id="SM00108">
    <property type="entry name" value="B_lectin"/>
    <property type="match status" value="1"/>
</dbReference>
<dbReference type="InParanoid" id="A0A0Q3ED56"/>
<keyword evidence="5 19" id="KW-0808">Transferase</keyword>
<dbReference type="InterPro" id="IPR001480">
    <property type="entry name" value="Bulb-type_lectin_dom"/>
</dbReference>
<dbReference type="GO" id="GO:0005524">
    <property type="term" value="F:ATP binding"/>
    <property type="evidence" value="ECO:0007669"/>
    <property type="project" value="UniProtKB-UniRule"/>
</dbReference>
<dbReference type="CDD" id="cd14066">
    <property type="entry name" value="STKc_IRAK"/>
    <property type="match status" value="1"/>
</dbReference>
<protein>
    <recommendedName>
        <fullName evidence="19">Receptor-like serine/threonine-protein kinase</fullName>
        <ecNumber evidence="19">2.7.11.1</ecNumber>
    </recommendedName>
</protein>
<keyword evidence="6 21" id="KW-0812">Transmembrane</keyword>
<evidence type="ECO:0000256" key="1">
    <source>
        <dbReference type="ARBA" id="ARBA00004479"/>
    </source>
</evidence>
<keyword evidence="11 19" id="KW-0067">ATP-binding</keyword>
<dbReference type="InterPro" id="IPR003609">
    <property type="entry name" value="Pan_app"/>
</dbReference>
<dbReference type="Gene3D" id="1.10.510.10">
    <property type="entry name" value="Transferase(Phosphotransferase) domain 1"/>
    <property type="match status" value="1"/>
</dbReference>
<dbReference type="InterPro" id="IPR008271">
    <property type="entry name" value="Ser/Thr_kinase_AS"/>
</dbReference>